<dbReference type="OrthoDB" id="2274429at2759"/>
<feature type="region of interest" description="Disordered" evidence="1">
    <location>
        <begin position="241"/>
        <end position="312"/>
    </location>
</feature>
<evidence type="ECO:0000313" key="3">
    <source>
        <dbReference type="Proteomes" id="UP000646827"/>
    </source>
</evidence>
<accession>A0A8H7SBF7</accession>
<sequence length="491" mass="54828">MAQASELTNQVFTSNQLPGKQTKQISTTGTRLSNISTSTSINKKLPTPSPSSYTFAPRWMAKTSHESNSRPTSPTSTITDENFPSLSTPGEEGKKKRSVWNDPSIVKRKVISPGAGGAVPSSAEGNGTDDPFAGMNNLVDYQQEIERLKALVPKVENKKRTSPTARPKSTGSDLKQQQQQQRLLWNDLRSAASSVAASRSAASSVKSIRVSSVSPTVQPMVTDMLLSSVSSSSASSCELSSNASSVASDDDIKSTPCSSQSVTDESQSSEDKEELHNNHHHHQQHHHHHHIQSQQIHHQHNHHHMESVSTSVITEEEKARFLEFMRSWTGGWQGWDKNDHHIDGIRKEGSLWTNQSPWEGKHRSWHESKARPESLNIPMPTQSRFTNEAFIQSEPSTPRGHAMYDPYFAERAMVTTPSKHEELFQRHNHNHHYHHPYHNSHQHQQQQNMRYGQQPPTTNLYEPLGAIGERNNVRGLPRMGNGGAPFGVFVM</sequence>
<reference evidence="2 3" key="1">
    <citation type="submission" date="2020-12" db="EMBL/GenBank/DDBJ databases">
        <title>Metabolic potential, ecology and presence of endohyphal bacteria is reflected in genomic diversity of Mucoromycotina.</title>
        <authorList>
            <person name="Muszewska A."/>
            <person name="Okrasinska A."/>
            <person name="Steczkiewicz K."/>
            <person name="Drgas O."/>
            <person name="Orlowska M."/>
            <person name="Perlinska-Lenart U."/>
            <person name="Aleksandrzak-Piekarczyk T."/>
            <person name="Szatraj K."/>
            <person name="Zielenkiewicz U."/>
            <person name="Pilsyk S."/>
            <person name="Malc E."/>
            <person name="Mieczkowski P."/>
            <person name="Kruszewska J.S."/>
            <person name="Biernat P."/>
            <person name="Pawlowska J."/>
        </authorList>
    </citation>
    <scope>NUCLEOTIDE SEQUENCE [LARGE SCALE GENOMIC DNA]</scope>
    <source>
        <strain evidence="2 3">CBS 142.35</strain>
    </source>
</reference>
<name>A0A8H7SBF7_9FUNG</name>
<feature type="compositionally biased region" description="Polar residues" evidence="1">
    <location>
        <begin position="162"/>
        <end position="175"/>
    </location>
</feature>
<gene>
    <name evidence="2" type="ORF">INT45_009506</name>
</gene>
<dbReference type="Proteomes" id="UP000646827">
    <property type="component" value="Unassembled WGS sequence"/>
</dbReference>
<protein>
    <submittedName>
        <fullName evidence="2">Uncharacterized protein</fullName>
    </submittedName>
</protein>
<dbReference type="AlphaFoldDB" id="A0A8H7SBF7"/>
<feature type="compositionally biased region" description="Polar residues" evidence="1">
    <location>
        <begin position="1"/>
        <end position="42"/>
    </location>
</feature>
<evidence type="ECO:0000256" key="1">
    <source>
        <dbReference type="SAM" id="MobiDB-lite"/>
    </source>
</evidence>
<dbReference type="EMBL" id="JAEPRB010000031">
    <property type="protein sequence ID" value="KAG2225177.1"/>
    <property type="molecule type" value="Genomic_DNA"/>
</dbReference>
<proteinExistence type="predicted"/>
<feature type="region of interest" description="Disordered" evidence="1">
    <location>
        <begin position="152"/>
        <end position="181"/>
    </location>
</feature>
<feature type="region of interest" description="Disordered" evidence="1">
    <location>
        <begin position="1"/>
        <end position="135"/>
    </location>
</feature>
<keyword evidence="3" id="KW-1185">Reference proteome</keyword>
<comment type="caution">
    <text evidence="2">The sequence shown here is derived from an EMBL/GenBank/DDBJ whole genome shotgun (WGS) entry which is preliminary data.</text>
</comment>
<organism evidence="2 3">
    <name type="scientific">Circinella minor</name>
    <dbReference type="NCBI Taxonomy" id="1195481"/>
    <lineage>
        <taxon>Eukaryota</taxon>
        <taxon>Fungi</taxon>
        <taxon>Fungi incertae sedis</taxon>
        <taxon>Mucoromycota</taxon>
        <taxon>Mucoromycotina</taxon>
        <taxon>Mucoromycetes</taxon>
        <taxon>Mucorales</taxon>
        <taxon>Lichtheimiaceae</taxon>
        <taxon>Circinella</taxon>
    </lineage>
</organism>
<feature type="compositionally biased region" description="Basic residues" evidence="1">
    <location>
        <begin position="278"/>
        <end position="303"/>
    </location>
</feature>
<feature type="compositionally biased region" description="Polar residues" evidence="1">
    <location>
        <begin position="69"/>
        <end position="88"/>
    </location>
</feature>
<evidence type="ECO:0000313" key="2">
    <source>
        <dbReference type="EMBL" id="KAG2225177.1"/>
    </source>
</evidence>